<keyword evidence="3" id="KW-1185">Reference proteome</keyword>
<dbReference type="Pfam" id="PF00651">
    <property type="entry name" value="BTB"/>
    <property type="match status" value="3"/>
</dbReference>
<dbReference type="SUPFAM" id="SSF54695">
    <property type="entry name" value="POZ domain"/>
    <property type="match status" value="3"/>
</dbReference>
<dbReference type="Proteomes" id="UP001159427">
    <property type="component" value="Unassembled WGS sequence"/>
</dbReference>
<accession>A0ABN8SZ71</accession>
<dbReference type="InterPro" id="IPR000210">
    <property type="entry name" value="BTB/POZ_dom"/>
</dbReference>
<feature type="domain" description="BTB" evidence="1">
    <location>
        <begin position="360"/>
        <end position="419"/>
    </location>
</feature>
<dbReference type="CDD" id="cd18186">
    <property type="entry name" value="BTB_POZ_ZBTB_KLHL-like"/>
    <property type="match status" value="3"/>
</dbReference>
<feature type="domain" description="BTB" evidence="1">
    <location>
        <begin position="20"/>
        <end position="79"/>
    </location>
</feature>
<organism evidence="2 3">
    <name type="scientific">Porites evermanni</name>
    <dbReference type="NCBI Taxonomy" id="104178"/>
    <lineage>
        <taxon>Eukaryota</taxon>
        <taxon>Metazoa</taxon>
        <taxon>Cnidaria</taxon>
        <taxon>Anthozoa</taxon>
        <taxon>Hexacorallia</taxon>
        <taxon>Scleractinia</taxon>
        <taxon>Fungiina</taxon>
        <taxon>Poritidae</taxon>
        <taxon>Porites</taxon>
    </lineage>
</organism>
<feature type="domain" description="BTB" evidence="1">
    <location>
        <begin position="684"/>
        <end position="743"/>
    </location>
</feature>
<name>A0ABN8SZ71_9CNID</name>
<evidence type="ECO:0000313" key="2">
    <source>
        <dbReference type="EMBL" id="CAH3196626.1"/>
    </source>
</evidence>
<comment type="caution">
    <text evidence="2">The sequence shown here is derived from an EMBL/GenBank/DDBJ whole genome shotgun (WGS) entry which is preliminary data.</text>
</comment>
<dbReference type="EMBL" id="CALNXI010004900">
    <property type="protein sequence ID" value="CAH3196626.1"/>
    <property type="molecule type" value="Genomic_DNA"/>
</dbReference>
<evidence type="ECO:0000259" key="1">
    <source>
        <dbReference type="PROSITE" id="PS50097"/>
    </source>
</evidence>
<dbReference type="SMART" id="SM00225">
    <property type="entry name" value="BTB"/>
    <property type="match status" value="3"/>
</dbReference>
<sequence length="947" mass="109770">MTQAFASAFPTDFLEPWKLSDVVLVVEDQKFHVHRSILAFWSPVFEKMFTTEFKEKNNDEIPLPGKKASEIQHLLLMLYPSLEEKQVTKRNCYFLFELAHEYQIESIAQKCEAFMVTMVKQRIENDVLAMLIYGQKYVRKTLISTCIYEARRLKLMELKQHKRRDEIEPDNYLQIAEGIIHRLETQCKEVRQGSLKSLERVSESLYAHFKYGRYGMYDNCEEEPRTTDLRLHYLLNDDDKSSGNVKCMNLKSVAEERLGRVSIYCGERNLRPGSEQNYSRIWDFPIIDFIDCSSYAAFNLYLSRHTPQGTSPFEKWVYGCSLCTNALSPHRLEWMPVECSMAQADAPAYRTDFLEPWTFSDVVLVVEDQKFHVHRSILAVWSPVFEKMFTSEFKEKNKDEIPLPGKKASEIKQLLYMLYPSLEEKQVTKANCYFLLELAHEYRIQSIVEKCQSFMVVMVKEKMEDDVLAMLIYGQKYQLKSLISACIDEARRLSLKELKRHKGKIEPDNYLQIAEGILQRLETQCEEVREGSLKCLERVCESLYWHDREKNKAPAPRTDLVLDRLLKDVDKSSGDNILDRICPLRTLEMAFQSTKISKFSGGACSQTPLVVGPFTARLIHRSVCRENFRNSIKNGKLSCNCLIVLVTMATPISSHVKDKNIECSMAQADAPAYPTDFLEPWKLSDVVLVVEDQKFHVHRSILVYWSPVFEKMFTSEFKEKTKDEIPLPGKKASEIKQLLYMLYPSLEEKQVTKANCYFLLELAHEYRMQSIVEKCQSFMVVMVKEKMEDDVVGMLIYGQKYQLKTLISACIDETRHLSLKELKQHKEEIELDNYLQIAEGIIQRLETLETQCKEVKAGSLRCLDRVCESLYRHARAENMRSAMPNTTDGFLGCLVNDVDKISGDGNVVNCKSLKSVAEELIAQKKMLETLPSSVQPKKAGRIRRNRR</sequence>
<dbReference type="InterPro" id="IPR011333">
    <property type="entry name" value="SKP1/BTB/POZ_sf"/>
</dbReference>
<gene>
    <name evidence="2" type="ORF">PEVE_00033153</name>
</gene>
<dbReference type="PANTHER" id="PTHR22744:SF17">
    <property type="entry name" value="BTB DOMAIN-CONTAINING PROTEIN"/>
    <property type="match status" value="1"/>
</dbReference>
<dbReference type="PROSITE" id="PS50097">
    <property type="entry name" value="BTB"/>
    <property type="match status" value="3"/>
</dbReference>
<evidence type="ECO:0000313" key="3">
    <source>
        <dbReference type="Proteomes" id="UP001159427"/>
    </source>
</evidence>
<reference evidence="2 3" key="1">
    <citation type="submission" date="2022-05" db="EMBL/GenBank/DDBJ databases">
        <authorList>
            <consortium name="Genoscope - CEA"/>
            <person name="William W."/>
        </authorList>
    </citation>
    <scope>NUCLEOTIDE SEQUENCE [LARGE SCALE GENOMIC DNA]</scope>
</reference>
<proteinExistence type="predicted"/>
<dbReference type="PANTHER" id="PTHR22744">
    <property type="entry name" value="HELIX LOOP HELIX PROTEIN 21-RELATED"/>
    <property type="match status" value="1"/>
</dbReference>
<dbReference type="Gene3D" id="3.30.710.10">
    <property type="entry name" value="Potassium Channel Kv1.1, Chain A"/>
    <property type="match status" value="3"/>
</dbReference>
<protein>
    <recommendedName>
        <fullName evidence="1">BTB domain-containing protein</fullName>
    </recommendedName>
</protein>